<dbReference type="Proteomes" id="UP000243053">
    <property type="component" value="Unassembled WGS sequence"/>
</dbReference>
<evidence type="ECO:0000313" key="5">
    <source>
        <dbReference type="EMBL" id="OUR76569.1"/>
    </source>
</evidence>
<keyword evidence="2 5" id="KW-0689">Ribosomal protein</keyword>
<comment type="similarity">
    <text evidence="1">Belongs to the universal ribosomal protein uS7 family.</text>
</comment>
<gene>
    <name evidence="5" type="ORF">A9Q75_16205</name>
</gene>
<organism evidence="5 6">
    <name type="scientific">Colwellia psychrerythraea</name>
    <name type="common">Vibrio psychroerythus</name>
    <dbReference type="NCBI Taxonomy" id="28229"/>
    <lineage>
        <taxon>Bacteria</taxon>
        <taxon>Pseudomonadati</taxon>
        <taxon>Pseudomonadota</taxon>
        <taxon>Gammaproteobacteria</taxon>
        <taxon>Alteromonadales</taxon>
        <taxon>Colwelliaceae</taxon>
        <taxon>Colwellia</taxon>
    </lineage>
</organism>
<protein>
    <submittedName>
        <fullName evidence="5">30S ribosomal protein S7</fullName>
    </submittedName>
</protein>
<dbReference type="InterPro" id="IPR036823">
    <property type="entry name" value="Ribosomal_uS7_dom_sf"/>
</dbReference>
<comment type="caution">
    <text evidence="5">The sequence shown here is derived from an EMBL/GenBank/DDBJ whole genome shotgun (WGS) entry which is preliminary data.</text>
</comment>
<evidence type="ECO:0000313" key="6">
    <source>
        <dbReference type="Proteomes" id="UP000243053"/>
    </source>
</evidence>
<dbReference type="GO" id="GO:1990904">
    <property type="term" value="C:ribonucleoprotein complex"/>
    <property type="evidence" value="ECO:0007669"/>
    <property type="project" value="UniProtKB-KW"/>
</dbReference>
<dbReference type="Pfam" id="PF00177">
    <property type="entry name" value="Ribosomal_S7"/>
    <property type="match status" value="1"/>
</dbReference>
<sequence>MPRRRVVGQRKILPDPKFHNELLAKFINILMVDG</sequence>
<name>A0A1Y5E2M2_COLPS</name>
<evidence type="ECO:0000259" key="4">
    <source>
        <dbReference type="Pfam" id="PF00177"/>
    </source>
</evidence>
<proteinExistence type="inferred from homology"/>
<dbReference type="AlphaFoldDB" id="A0A1Y5E2M2"/>
<reference evidence="6" key="1">
    <citation type="journal article" date="2017" name="Proc. Natl. Acad. Sci. U.S.A.">
        <title>Simulation of Deepwater Horizon oil plume reveals substrate specialization within a complex community of hydrocarbon degraders.</title>
        <authorList>
            <person name="Hu P."/>
            <person name="Dubinsky E.A."/>
            <person name="Probst A.J."/>
            <person name="Wang J."/>
            <person name="Sieber C.M.K."/>
            <person name="Tom L.M."/>
            <person name="Gardinali P."/>
            <person name="Banfield J.F."/>
            <person name="Atlas R.M."/>
            <person name="Andersen G.L."/>
        </authorList>
    </citation>
    <scope>NUCLEOTIDE SEQUENCE [LARGE SCALE GENOMIC DNA]</scope>
</reference>
<keyword evidence="3" id="KW-0687">Ribonucleoprotein</keyword>
<feature type="non-terminal residue" evidence="5">
    <location>
        <position position="34"/>
    </location>
</feature>
<dbReference type="InterPro" id="IPR023798">
    <property type="entry name" value="Ribosomal_uS7_dom"/>
</dbReference>
<evidence type="ECO:0000256" key="1">
    <source>
        <dbReference type="ARBA" id="ARBA00007151"/>
    </source>
</evidence>
<accession>A0A1Y5E2M2</accession>
<dbReference type="GO" id="GO:0005840">
    <property type="term" value="C:ribosome"/>
    <property type="evidence" value="ECO:0007669"/>
    <property type="project" value="UniProtKB-KW"/>
</dbReference>
<feature type="domain" description="Small ribosomal subunit protein uS7" evidence="4">
    <location>
        <begin position="2"/>
        <end position="34"/>
    </location>
</feature>
<dbReference type="EMBL" id="MAAF01000098">
    <property type="protein sequence ID" value="OUR76569.1"/>
    <property type="molecule type" value="Genomic_DNA"/>
</dbReference>
<dbReference type="Gene3D" id="1.10.455.10">
    <property type="entry name" value="Ribosomal protein S7 domain"/>
    <property type="match status" value="1"/>
</dbReference>
<evidence type="ECO:0000256" key="2">
    <source>
        <dbReference type="ARBA" id="ARBA00022980"/>
    </source>
</evidence>
<evidence type="ECO:0000256" key="3">
    <source>
        <dbReference type="ARBA" id="ARBA00023274"/>
    </source>
</evidence>
<dbReference type="SUPFAM" id="SSF47973">
    <property type="entry name" value="Ribosomal protein S7"/>
    <property type="match status" value="1"/>
</dbReference>